<dbReference type="InterPro" id="IPR005119">
    <property type="entry name" value="LysR_subst-bd"/>
</dbReference>
<dbReference type="SUPFAM" id="SSF53850">
    <property type="entry name" value="Periplasmic binding protein-like II"/>
    <property type="match status" value="1"/>
</dbReference>
<dbReference type="GO" id="GO:0003700">
    <property type="term" value="F:DNA-binding transcription factor activity"/>
    <property type="evidence" value="ECO:0007669"/>
    <property type="project" value="InterPro"/>
</dbReference>
<comment type="caution">
    <text evidence="6">The sequence shown here is derived from an EMBL/GenBank/DDBJ whole genome shotgun (WGS) entry which is preliminary data.</text>
</comment>
<gene>
    <name evidence="6" type="ORF">GGR38_004213</name>
</gene>
<dbReference type="GO" id="GO:0006351">
    <property type="term" value="P:DNA-templated transcription"/>
    <property type="evidence" value="ECO:0007669"/>
    <property type="project" value="TreeGrafter"/>
</dbReference>
<dbReference type="Gene3D" id="1.10.10.10">
    <property type="entry name" value="Winged helix-like DNA-binding domain superfamily/Winged helix DNA-binding domain"/>
    <property type="match status" value="1"/>
</dbReference>
<name>A0A7W6CIR7_9SPHN</name>
<dbReference type="AlphaFoldDB" id="A0A7W6CIR7"/>
<keyword evidence="2" id="KW-0805">Transcription regulation</keyword>
<keyword evidence="4" id="KW-0804">Transcription</keyword>
<dbReference type="PANTHER" id="PTHR30537">
    <property type="entry name" value="HTH-TYPE TRANSCRIPTIONAL REGULATOR"/>
    <property type="match status" value="1"/>
</dbReference>
<dbReference type="SUPFAM" id="SSF46785">
    <property type="entry name" value="Winged helix' DNA-binding domain"/>
    <property type="match status" value="1"/>
</dbReference>
<dbReference type="EMBL" id="JACIDX010000020">
    <property type="protein sequence ID" value="MBB3957239.1"/>
    <property type="molecule type" value="Genomic_DNA"/>
</dbReference>
<dbReference type="InterPro" id="IPR036390">
    <property type="entry name" value="WH_DNA-bd_sf"/>
</dbReference>
<reference evidence="6 7" key="1">
    <citation type="submission" date="2020-08" db="EMBL/GenBank/DDBJ databases">
        <title>Genomic Encyclopedia of Type Strains, Phase IV (KMG-IV): sequencing the most valuable type-strain genomes for metagenomic binning, comparative biology and taxonomic classification.</title>
        <authorList>
            <person name="Goeker M."/>
        </authorList>
    </citation>
    <scope>NUCLEOTIDE SEQUENCE [LARGE SCALE GENOMIC DNA]</scope>
    <source>
        <strain evidence="6 7">DSM 27057</strain>
    </source>
</reference>
<evidence type="ECO:0000256" key="3">
    <source>
        <dbReference type="ARBA" id="ARBA00023125"/>
    </source>
</evidence>
<dbReference type="InterPro" id="IPR000847">
    <property type="entry name" value="LysR_HTH_N"/>
</dbReference>
<comment type="similarity">
    <text evidence="1">Belongs to the LysR transcriptional regulatory family.</text>
</comment>
<sequence length="294" mass="32437">MDQLDAIRTFVAVADHGSFVEAARIRRISPTAASRALAEMEERLGTLLLRRTTRSVQLTPEGATYLEHCRQALIELDDAAQTLRGDNAEPRGLLIVTAPVVFGRLRVLPVVLDLMRRHPGLTVQLTLTDRVVRLVDEGVDVAVRIAHLADSALRALRIDETRRVLVASPDYLARRGVPGDVVALRDHDLIAFDNFTQNGEWRFGPDGRQAVRVEPRLLTNSVDSAMDAAMAGGGILRALSYQVENHVVAGRLAYVLDQDDPPPVPISLVFQGNRARSPNVRRFVEAMREARPAL</sequence>
<dbReference type="InterPro" id="IPR058163">
    <property type="entry name" value="LysR-type_TF_proteobact-type"/>
</dbReference>
<dbReference type="FunFam" id="1.10.10.10:FF:000001">
    <property type="entry name" value="LysR family transcriptional regulator"/>
    <property type="match status" value="1"/>
</dbReference>
<dbReference type="Gene3D" id="3.40.190.290">
    <property type="match status" value="1"/>
</dbReference>
<dbReference type="Pfam" id="PF03466">
    <property type="entry name" value="LysR_substrate"/>
    <property type="match status" value="1"/>
</dbReference>
<dbReference type="Proteomes" id="UP000548867">
    <property type="component" value="Unassembled WGS sequence"/>
</dbReference>
<evidence type="ECO:0000313" key="7">
    <source>
        <dbReference type="Proteomes" id="UP000548867"/>
    </source>
</evidence>
<accession>A0A7W6CIR7</accession>
<dbReference type="PROSITE" id="PS50931">
    <property type="entry name" value="HTH_LYSR"/>
    <property type="match status" value="1"/>
</dbReference>
<evidence type="ECO:0000256" key="2">
    <source>
        <dbReference type="ARBA" id="ARBA00023015"/>
    </source>
</evidence>
<dbReference type="RefSeq" id="WP_183628341.1">
    <property type="nucleotide sequence ID" value="NZ_JACIDX010000020.1"/>
</dbReference>
<evidence type="ECO:0000256" key="4">
    <source>
        <dbReference type="ARBA" id="ARBA00023163"/>
    </source>
</evidence>
<proteinExistence type="inferred from homology"/>
<keyword evidence="7" id="KW-1185">Reference proteome</keyword>
<dbReference type="InterPro" id="IPR036388">
    <property type="entry name" value="WH-like_DNA-bd_sf"/>
</dbReference>
<dbReference type="PANTHER" id="PTHR30537:SF5">
    <property type="entry name" value="HTH-TYPE TRANSCRIPTIONAL ACTIVATOR TTDR-RELATED"/>
    <property type="match status" value="1"/>
</dbReference>
<evidence type="ECO:0000313" key="6">
    <source>
        <dbReference type="EMBL" id="MBB3957239.1"/>
    </source>
</evidence>
<dbReference type="GO" id="GO:0043565">
    <property type="term" value="F:sequence-specific DNA binding"/>
    <property type="evidence" value="ECO:0007669"/>
    <property type="project" value="TreeGrafter"/>
</dbReference>
<dbReference type="Pfam" id="PF00126">
    <property type="entry name" value="HTH_1"/>
    <property type="match status" value="1"/>
</dbReference>
<feature type="domain" description="HTH lysR-type" evidence="5">
    <location>
        <begin position="1"/>
        <end position="59"/>
    </location>
</feature>
<organism evidence="6 7">
    <name type="scientific">Novosphingobium sediminicola</name>
    <dbReference type="NCBI Taxonomy" id="563162"/>
    <lineage>
        <taxon>Bacteria</taxon>
        <taxon>Pseudomonadati</taxon>
        <taxon>Pseudomonadota</taxon>
        <taxon>Alphaproteobacteria</taxon>
        <taxon>Sphingomonadales</taxon>
        <taxon>Sphingomonadaceae</taxon>
        <taxon>Novosphingobium</taxon>
    </lineage>
</organism>
<protein>
    <submittedName>
        <fullName evidence="6">DNA-binding transcriptional LysR family regulator</fullName>
    </submittedName>
</protein>
<evidence type="ECO:0000259" key="5">
    <source>
        <dbReference type="PROSITE" id="PS50931"/>
    </source>
</evidence>
<keyword evidence="3 6" id="KW-0238">DNA-binding</keyword>
<evidence type="ECO:0000256" key="1">
    <source>
        <dbReference type="ARBA" id="ARBA00009437"/>
    </source>
</evidence>